<dbReference type="EMBL" id="MPUH01000244">
    <property type="protein sequence ID" value="OMJ85227.1"/>
    <property type="molecule type" value="Genomic_DNA"/>
</dbReference>
<dbReference type="Proteomes" id="UP000187209">
    <property type="component" value="Unassembled WGS sequence"/>
</dbReference>
<accession>A0A1R2C893</accession>
<reference evidence="1 2" key="1">
    <citation type="submission" date="2016-11" db="EMBL/GenBank/DDBJ databases">
        <title>The macronuclear genome of Stentor coeruleus: a giant cell with tiny introns.</title>
        <authorList>
            <person name="Slabodnick M."/>
            <person name="Ruby J.G."/>
            <person name="Reiff S.B."/>
            <person name="Swart E.C."/>
            <person name="Gosai S."/>
            <person name="Prabakaran S."/>
            <person name="Witkowska E."/>
            <person name="Larue G.E."/>
            <person name="Fisher S."/>
            <person name="Freeman R.M."/>
            <person name="Gunawardena J."/>
            <person name="Chu W."/>
            <person name="Stover N.A."/>
            <person name="Gregory B.D."/>
            <person name="Nowacki M."/>
            <person name="Derisi J."/>
            <person name="Roy S.W."/>
            <person name="Marshall W.F."/>
            <person name="Sood P."/>
        </authorList>
    </citation>
    <scope>NUCLEOTIDE SEQUENCE [LARGE SCALE GENOMIC DNA]</scope>
    <source>
        <strain evidence="1">WM001</strain>
    </source>
</reference>
<sequence length="75" mass="8316">MFVLIKSFGNVNELINMGCAISSNHCKIQRSTAIEILDDKDLGIVSGDISTFELIQGGKPVKVHFKIISLNLQRR</sequence>
<comment type="caution">
    <text evidence="1">The sequence shown here is derived from an EMBL/GenBank/DDBJ whole genome shotgun (WGS) entry which is preliminary data.</text>
</comment>
<proteinExistence type="predicted"/>
<evidence type="ECO:0000313" key="1">
    <source>
        <dbReference type="EMBL" id="OMJ85227.1"/>
    </source>
</evidence>
<name>A0A1R2C893_9CILI</name>
<evidence type="ECO:0000313" key="2">
    <source>
        <dbReference type="Proteomes" id="UP000187209"/>
    </source>
</evidence>
<gene>
    <name evidence="1" type="ORF">SteCoe_13543</name>
</gene>
<protein>
    <submittedName>
        <fullName evidence="1">Uncharacterized protein</fullName>
    </submittedName>
</protein>
<organism evidence="1 2">
    <name type="scientific">Stentor coeruleus</name>
    <dbReference type="NCBI Taxonomy" id="5963"/>
    <lineage>
        <taxon>Eukaryota</taxon>
        <taxon>Sar</taxon>
        <taxon>Alveolata</taxon>
        <taxon>Ciliophora</taxon>
        <taxon>Postciliodesmatophora</taxon>
        <taxon>Heterotrichea</taxon>
        <taxon>Heterotrichida</taxon>
        <taxon>Stentoridae</taxon>
        <taxon>Stentor</taxon>
    </lineage>
</organism>
<dbReference type="AlphaFoldDB" id="A0A1R2C893"/>
<keyword evidence="2" id="KW-1185">Reference proteome</keyword>